<evidence type="ECO:0000259" key="1">
    <source>
        <dbReference type="Pfam" id="PF01593"/>
    </source>
</evidence>
<evidence type="ECO:0000313" key="3">
    <source>
        <dbReference type="Proteomes" id="UP000190092"/>
    </source>
</evidence>
<name>A0A1T4NUB3_9HYPH</name>
<dbReference type="EMBL" id="FUWJ01000002">
    <property type="protein sequence ID" value="SJZ82745.1"/>
    <property type="molecule type" value="Genomic_DNA"/>
</dbReference>
<dbReference type="InterPro" id="IPR017830">
    <property type="entry name" value="SQase_HpnE"/>
</dbReference>
<dbReference type="InterPro" id="IPR002937">
    <property type="entry name" value="Amino_oxidase"/>
</dbReference>
<feature type="domain" description="Amine oxidase" evidence="1">
    <location>
        <begin position="17"/>
        <end position="414"/>
    </location>
</feature>
<dbReference type="STRING" id="225324.SAMN02745126_02455"/>
<keyword evidence="3" id="KW-1185">Reference proteome</keyword>
<dbReference type="SUPFAM" id="SSF51905">
    <property type="entry name" value="FAD/NAD(P)-binding domain"/>
    <property type="match status" value="1"/>
</dbReference>
<dbReference type="Proteomes" id="UP000190092">
    <property type="component" value="Unassembled WGS sequence"/>
</dbReference>
<dbReference type="PANTHER" id="PTHR42923:SF47">
    <property type="entry name" value="BLR3003 PROTEIN"/>
    <property type="match status" value="1"/>
</dbReference>
<protein>
    <submittedName>
        <fullName evidence="2">Squalene-associated FAD-dependent desaturase</fullName>
    </submittedName>
</protein>
<organism evidence="2 3">
    <name type="scientific">Enhydrobacter aerosaccus</name>
    <dbReference type="NCBI Taxonomy" id="225324"/>
    <lineage>
        <taxon>Bacteria</taxon>
        <taxon>Pseudomonadati</taxon>
        <taxon>Pseudomonadota</taxon>
        <taxon>Alphaproteobacteria</taxon>
        <taxon>Hyphomicrobiales</taxon>
        <taxon>Enhydrobacter</taxon>
    </lineage>
</organism>
<accession>A0A1T4NUB3</accession>
<proteinExistence type="predicted"/>
<evidence type="ECO:0000313" key="2">
    <source>
        <dbReference type="EMBL" id="SJZ82745.1"/>
    </source>
</evidence>
<dbReference type="InterPro" id="IPR050464">
    <property type="entry name" value="Zeta_carotene_desat/Oxidored"/>
</dbReference>
<sequence length="423" mass="45349">MRAMAEPPRIHIVGAGLAGLSAAVVLADRGLRVVLSEAAKQAGGRCRSYHDSVLDTVIDNGNHLVLSGNVAVTRYLRAIGAADRLTGPDHPIFPFFDLGTGRRWVLRPNDGPIPWWILDSHRRVPGTNPLEYLAFATLMRRHPGRRIDEVLSCRGPLWDMFLKQLLVSALNTDPKEGSADLAGAVVRETLARGGHATRPLVATPSLAAAFVDPALMHLGRQGAEIRFGRPLRAITLAEDRVAALHFDDGEQQVDAAEQVILAVPPWTAQSLLPDVKTPSAFNAIVNGHFRIAPPPRAASLTGLVGGTAEWVFAFHDRLSVTVSAADRLLDMDTDRLASLLWADVAAVHDLQGPVPPTRIVKEKRATFAATPAQEARRPAAATRWHNLFLAGDWTATGLPATIEGALRSGEVAASLATGSGTTR</sequence>
<dbReference type="PANTHER" id="PTHR42923">
    <property type="entry name" value="PROTOPORPHYRINOGEN OXIDASE"/>
    <property type="match status" value="1"/>
</dbReference>
<dbReference type="Pfam" id="PF01593">
    <property type="entry name" value="Amino_oxidase"/>
    <property type="match status" value="1"/>
</dbReference>
<gene>
    <name evidence="2" type="ORF">SAMN02745126_02455</name>
</gene>
<dbReference type="PRINTS" id="PR00420">
    <property type="entry name" value="RNGMNOXGNASE"/>
</dbReference>
<dbReference type="InterPro" id="IPR036188">
    <property type="entry name" value="FAD/NAD-bd_sf"/>
</dbReference>
<dbReference type="AlphaFoldDB" id="A0A1T4NUB3"/>
<dbReference type="NCBIfam" id="TIGR03467">
    <property type="entry name" value="HpnE"/>
    <property type="match status" value="1"/>
</dbReference>
<dbReference type="GO" id="GO:0016491">
    <property type="term" value="F:oxidoreductase activity"/>
    <property type="evidence" value="ECO:0007669"/>
    <property type="project" value="InterPro"/>
</dbReference>
<dbReference type="Gene3D" id="3.50.50.60">
    <property type="entry name" value="FAD/NAD(P)-binding domain"/>
    <property type="match status" value="2"/>
</dbReference>
<reference evidence="3" key="1">
    <citation type="submission" date="2017-02" db="EMBL/GenBank/DDBJ databases">
        <authorList>
            <person name="Varghese N."/>
            <person name="Submissions S."/>
        </authorList>
    </citation>
    <scope>NUCLEOTIDE SEQUENCE [LARGE SCALE GENOMIC DNA]</scope>
    <source>
        <strain evidence="3">ATCC 27094</strain>
    </source>
</reference>